<protein>
    <submittedName>
        <fullName evidence="1">Uncharacterized protein</fullName>
    </submittedName>
</protein>
<organism evidence="1 2">
    <name type="scientific">Sinorhizobium meliloti (strain SM11)</name>
    <dbReference type="NCBI Taxonomy" id="707241"/>
    <lineage>
        <taxon>Bacteria</taxon>
        <taxon>Pseudomonadati</taxon>
        <taxon>Pseudomonadota</taxon>
        <taxon>Alphaproteobacteria</taxon>
        <taxon>Hyphomicrobiales</taxon>
        <taxon>Rhizobiaceae</taxon>
        <taxon>Sinorhizobium/Ensifer group</taxon>
        <taxon>Sinorhizobium</taxon>
    </lineage>
</organism>
<dbReference type="HOGENOM" id="CLU_130280_0_0_5"/>
<dbReference type="EMBL" id="CP001830">
    <property type="protein sequence ID" value="AEH77526.1"/>
    <property type="molecule type" value="Genomic_DNA"/>
</dbReference>
<dbReference type="Proteomes" id="UP000009045">
    <property type="component" value="Chromosome"/>
</dbReference>
<evidence type="ECO:0000313" key="2">
    <source>
        <dbReference type="Proteomes" id="UP000009045"/>
    </source>
</evidence>
<accession>F7X7T6</accession>
<dbReference type="RefSeq" id="WP_014528966.1">
    <property type="nucleotide sequence ID" value="NC_017325.1"/>
</dbReference>
<dbReference type="PATRIC" id="fig|707241.3.peg.245"/>
<gene>
    <name evidence="1" type="ordered locus">SM11_chr0243</name>
</gene>
<proteinExistence type="predicted"/>
<dbReference type="AlphaFoldDB" id="F7X7T6"/>
<dbReference type="KEGG" id="smx:SM11_chr0243"/>
<evidence type="ECO:0000313" key="1">
    <source>
        <dbReference type="EMBL" id="AEH77526.1"/>
    </source>
</evidence>
<reference evidence="1 2" key="1">
    <citation type="journal article" date="2011" name="J. Biotechnol.">
        <title>The complete genome sequence of the dominant Sinorhizobium meliloti field isolate SM11 extends the S. meliloti pan-genome.</title>
        <authorList>
            <person name="Schneiker-Bekel S."/>
            <person name="Wibberg D."/>
            <person name="Bekel T."/>
            <person name="Blom J."/>
            <person name="Linke B."/>
            <person name="Neuweger H."/>
            <person name="Stiens M."/>
            <person name="Vorholter F.J."/>
            <person name="Weidner S."/>
            <person name="Goesmann A."/>
            <person name="Puhler A."/>
            <person name="Schluter A."/>
        </authorList>
    </citation>
    <scope>NUCLEOTIDE SEQUENCE [LARGE SCALE GENOMIC DNA]</scope>
    <source>
        <strain evidence="1 2">SM11</strain>
    </source>
</reference>
<name>F7X7T6_SINMM</name>
<sequence length="143" mass="15038">MLPSGAPGVAPKLDLNDFTTLVIALAADVALHESASAVRRYRSLTIGGANVSGAPASVPKNAGQQIDAIVELAAEGATEVRGLKFEFVSSWHELTVHWHDGSLERYRELGALASHWGGAGHRRSITINVAALADAIQDAFKGE</sequence>